<dbReference type="GeneID" id="37075367"/>
<dbReference type="Proteomes" id="UP000248349">
    <property type="component" value="Unassembled WGS sequence"/>
</dbReference>
<protein>
    <submittedName>
        <fullName evidence="1">Uncharacterized protein</fullName>
    </submittedName>
</protein>
<organism evidence="1 2">
    <name type="scientific">Aspergillus saccharolyticus JOP 1030-1</name>
    <dbReference type="NCBI Taxonomy" id="1450539"/>
    <lineage>
        <taxon>Eukaryota</taxon>
        <taxon>Fungi</taxon>
        <taxon>Dikarya</taxon>
        <taxon>Ascomycota</taxon>
        <taxon>Pezizomycotina</taxon>
        <taxon>Eurotiomycetes</taxon>
        <taxon>Eurotiomycetidae</taxon>
        <taxon>Eurotiales</taxon>
        <taxon>Aspergillaceae</taxon>
        <taxon>Aspergillus</taxon>
        <taxon>Aspergillus subgen. Circumdati</taxon>
    </lineage>
</organism>
<name>A0A318ZMY3_9EURO</name>
<keyword evidence="2" id="KW-1185">Reference proteome</keyword>
<gene>
    <name evidence="1" type="ORF">BP01DRAFT_353287</name>
</gene>
<accession>A0A318ZMY3</accession>
<dbReference type="AlphaFoldDB" id="A0A318ZMY3"/>
<reference evidence="1 2" key="1">
    <citation type="submission" date="2016-12" db="EMBL/GenBank/DDBJ databases">
        <title>The genomes of Aspergillus section Nigri reveals drivers in fungal speciation.</title>
        <authorList>
            <consortium name="DOE Joint Genome Institute"/>
            <person name="Vesth T.C."/>
            <person name="Nybo J."/>
            <person name="Theobald S."/>
            <person name="Brandl J."/>
            <person name="Frisvad J.C."/>
            <person name="Nielsen K.F."/>
            <person name="Lyhne E.K."/>
            <person name="Kogle M.E."/>
            <person name="Kuo A."/>
            <person name="Riley R."/>
            <person name="Clum A."/>
            <person name="Nolan M."/>
            <person name="Lipzen A."/>
            <person name="Salamov A."/>
            <person name="Henrissat B."/>
            <person name="Wiebenga A."/>
            <person name="De Vries R.P."/>
            <person name="Grigoriev I.V."/>
            <person name="Mortensen U.H."/>
            <person name="Andersen M.R."/>
            <person name="Baker S.E."/>
        </authorList>
    </citation>
    <scope>NUCLEOTIDE SEQUENCE [LARGE SCALE GENOMIC DNA]</scope>
    <source>
        <strain evidence="1 2">JOP 1030-1</strain>
    </source>
</reference>
<dbReference type="RefSeq" id="XP_025434953.1">
    <property type="nucleotide sequence ID" value="XM_025574139.1"/>
</dbReference>
<sequence length="58" mass="6382">MTSRVIEINLVVESLAVTFGVALASCSEFPLDVGRNVARWSSSAIAWKAYLIWGVHPY</sequence>
<dbReference type="PROSITE" id="PS51257">
    <property type="entry name" value="PROKAR_LIPOPROTEIN"/>
    <property type="match status" value="1"/>
</dbReference>
<proteinExistence type="predicted"/>
<evidence type="ECO:0000313" key="2">
    <source>
        <dbReference type="Proteomes" id="UP000248349"/>
    </source>
</evidence>
<evidence type="ECO:0000313" key="1">
    <source>
        <dbReference type="EMBL" id="PYH48971.1"/>
    </source>
</evidence>
<dbReference type="EMBL" id="KZ821220">
    <property type="protein sequence ID" value="PYH48971.1"/>
    <property type="molecule type" value="Genomic_DNA"/>
</dbReference>